<dbReference type="InterPro" id="IPR009964">
    <property type="entry name" value="DUF1491"/>
</dbReference>
<keyword evidence="2" id="KW-1185">Reference proteome</keyword>
<dbReference type="Proteomes" id="UP000285023">
    <property type="component" value="Unassembled WGS sequence"/>
</dbReference>
<gene>
    <name evidence="1" type="ORF">D3M59_06230</name>
</gene>
<proteinExistence type="predicted"/>
<dbReference type="Gene3D" id="3.40.1530.20">
    <property type="entry name" value="Protein of unknown function (DUF1491)"/>
    <property type="match status" value="1"/>
</dbReference>
<dbReference type="EMBL" id="QXTF01000001">
    <property type="protein sequence ID" value="RIX32525.1"/>
    <property type="molecule type" value="Genomic_DNA"/>
</dbReference>
<organism evidence="1 2">
    <name type="scientific">Sphingomonas edaphi</name>
    <dbReference type="NCBI Taxonomy" id="2315689"/>
    <lineage>
        <taxon>Bacteria</taxon>
        <taxon>Pseudomonadati</taxon>
        <taxon>Pseudomonadota</taxon>
        <taxon>Alphaproteobacteria</taxon>
        <taxon>Sphingomonadales</taxon>
        <taxon>Sphingomonadaceae</taxon>
        <taxon>Sphingomonas</taxon>
    </lineage>
</organism>
<protein>
    <submittedName>
        <fullName evidence="1">DUF1491 family protein</fullName>
    </submittedName>
</protein>
<accession>A0A418Q3P2</accession>
<sequence length="113" mass="12287">MSDGRLPAHLEASSLLRRAEAERGFGMILHKGDADRGSLLLLIASRGVHCACLERALGPTGYAWQAVGPAAGVDAQSLAEWTSKRVRFDEDLWLIELDIPDPQRFIAETTSEG</sequence>
<evidence type="ECO:0000313" key="1">
    <source>
        <dbReference type="EMBL" id="RIX32525.1"/>
    </source>
</evidence>
<comment type="caution">
    <text evidence="1">The sequence shown here is derived from an EMBL/GenBank/DDBJ whole genome shotgun (WGS) entry which is preliminary data.</text>
</comment>
<dbReference type="OrthoDB" id="9809136at2"/>
<dbReference type="AlphaFoldDB" id="A0A418Q3P2"/>
<evidence type="ECO:0000313" key="2">
    <source>
        <dbReference type="Proteomes" id="UP000285023"/>
    </source>
</evidence>
<reference evidence="1 2" key="1">
    <citation type="submission" date="2018-09" db="EMBL/GenBank/DDBJ databases">
        <title>Sphingomonas sp. DAC4.</title>
        <authorList>
            <person name="Seo T."/>
        </authorList>
    </citation>
    <scope>NUCLEOTIDE SEQUENCE [LARGE SCALE GENOMIC DNA]</scope>
    <source>
        <strain evidence="1 2">DAC4</strain>
    </source>
</reference>
<dbReference type="Pfam" id="PF07372">
    <property type="entry name" value="DUF1491"/>
    <property type="match status" value="1"/>
</dbReference>
<name>A0A418Q3P2_9SPHN</name>